<dbReference type="GO" id="GO:0090575">
    <property type="term" value="C:RNA polymerase II transcription regulator complex"/>
    <property type="evidence" value="ECO:0007669"/>
    <property type="project" value="TreeGrafter"/>
</dbReference>
<dbReference type="GO" id="GO:0001228">
    <property type="term" value="F:DNA-binding transcription activator activity, RNA polymerase II-specific"/>
    <property type="evidence" value="ECO:0007669"/>
    <property type="project" value="TreeGrafter"/>
</dbReference>
<evidence type="ECO:0000313" key="6">
    <source>
        <dbReference type="Proteomes" id="UP000603453"/>
    </source>
</evidence>
<gene>
    <name evidence="5" type="ORF">INT47_011295</name>
</gene>
<feature type="compositionally biased region" description="Low complexity" evidence="3">
    <location>
        <begin position="41"/>
        <end position="53"/>
    </location>
</feature>
<feature type="non-terminal residue" evidence="5">
    <location>
        <position position="1"/>
    </location>
</feature>
<evidence type="ECO:0000256" key="3">
    <source>
        <dbReference type="SAM" id="MobiDB-lite"/>
    </source>
</evidence>
<dbReference type="CDD" id="cd14688">
    <property type="entry name" value="bZIP_YAP"/>
    <property type="match status" value="1"/>
</dbReference>
<dbReference type="InterPro" id="IPR050936">
    <property type="entry name" value="AP-1-like"/>
</dbReference>
<sequence length="464" mass="53048">MASNIAFEHFDPEMELGQTDEHGQPIRIRKKPGRKPNPPSAAQRKAQNRAAQRAFRERKRREMRDAETSVKRCMHARDMAIRESERLQRRLDELQYETNYLKGYVLTLKMACIANKVHIPKFWDTGVTDAIGADELTFSKTKNVPQQLEFFLDKKMNIVGLTEEDTLVSSLSATSPPSSVLSSPESSSLSSEDDDFDMNQHLATIAPQLANHLENSFLQQLLNTDLVGENHLSNCGVTDIDQVLDPKTGQPRTTTESNIPFTVSPNKKLLPPMTPIDAIRQMRSIRNLAHGTRALFTPTELQSSIRHDTRIDVVPGAALRDLMILYQDFYDANELFAYLAESSVFLGGEVGNPDAWFVPPSFYKRYWFLCPNHKYERTDKKVETMFDLGQSLIQFMTLRKQMYIQRDLYREHFPIPATAVQHVVDQVFLQRNDQDYLNDIYNTPMDDLLSMDGEDDILASDLPL</sequence>
<feature type="compositionally biased region" description="Low complexity" evidence="3">
    <location>
        <begin position="171"/>
        <end position="190"/>
    </location>
</feature>
<accession>A0A8H7RL47</accession>
<dbReference type="PANTHER" id="PTHR40621:SF6">
    <property type="entry name" value="AP-1-LIKE TRANSCRIPTION FACTOR YAP1-RELATED"/>
    <property type="match status" value="1"/>
</dbReference>
<feature type="compositionally biased region" description="Basic and acidic residues" evidence="3">
    <location>
        <begin position="60"/>
        <end position="69"/>
    </location>
</feature>
<dbReference type="InterPro" id="IPR046347">
    <property type="entry name" value="bZIP_sf"/>
</dbReference>
<reference evidence="5" key="1">
    <citation type="submission" date="2020-12" db="EMBL/GenBank/DDBJ databases">
        <title>Metabolic potential, ecology and presence of endohyphal bacteria is reflected in genomic diversity of Mucoromycotina.</title>
        <authorList>
            <person name="Muszewska A."/>
            <person name="Okrasinska A."/>
            <person name="Steczkiewicz K."/>
            <person name="Drgas O."/>
            <person name="Orlowska M."/>
            <person name="Perlinska-Lenart U."/>
            <person name="Aleksandrzak-Piekarczyk T."/>
            <person name="Szatraj K."/>
            <person name="Zielenkiewicz U."/>
            <person name="Pilsyk S."/>
            <person name="Malc E."/>
            <person name="Mieczkowski P."/>
            <person name="Kruszewska J.S."/>
            <person name="Biernat P."/>
            <person name="Pawlowska J."/>
        </authorList>
    </citation>
    <scope>NUCLEOTIDE SEQUENCE</scope>
    <source>
        <strain evidence="5">WA0000017839</strain>
    </source>
</reference>
<dbReference type="Gene3D" id="1.20.5.170">
    <property type="match status" value="1"/>
</dbReference>
<feature type="region of interest" description="Disordered" evidence="3">
    <location>
        <begin position="1"/>
        <end position="69"/>
    </location>
</feature>
<proteinExistence type="predicted"/>
<dbReference type="SUPFAM" id="SSF57959">
    <property type="entry name" value="Leucine zipper domain"/>
    <property type="match status" value="1"/>
</dbReference>
<evidence type="ECO:0000259" key="4">
    <source>
        <dbReference type="PROSITE" id="PS00036"/>
    </source>
</evidence>
<evidence type="ECO:0000256" key="1">
    <source>
        <dbReference type="ARBA" id="ARBA00004123"/>
    </source>
</evidence>
<dbReference type="AlphaFoldDB" id="A0A8H7RL47"/>
<dbReference type="EMBL" id="JAEPRD010000004">
    <property type="protein sequence ID" value="KAG2213146.1"/>
    <property type="molecule type" value="Genomic_DNA"/>
</dbReference>
<protein>
    <recommendedName>
        <fullName evidence="4">BZIP domain-containing protein</fullName>
    </recommendedName>
</protein>
<organism evidence="5 6">
    <name type="scientific">Mucor saturninus</name>
    <dbReference type="NCBI Taxonomy" id="64648"/>
    <lineage>
        <taxon>Eukaryota</taxon>
        <taxon>Fungi</taxon>
        <taxon>Fungi incertae sedis</taxon>
        <taxon>Mucoromycota</taxon>
        <taxon>Mucoromycotina</taxon>
        <taxon>Mucoromycetes</taxon>
        <taxon>Mucorales</taxon>
        <taxon>Mucorineae</taxon>
        <taxon>Mucoraceae</taxon>
        <taxon>Mucor</taxon>
    </lineage>
</organism>
<dbReference type="InterPro" id="IPR004827">
    <property type="entry name" value="bZIP"/>
</dbReference>
<dbReference type="OrthoDB" id="125347at2759"/>
<comment type="subcellular location">
    <subcellularLocation>
        <location evidence="1">Nucleus</location>
    </subcellularLocation>
</comment>
<dbReference type="Proteomes" id="UP000603453">
    <property type="component" value="Unassembled WGS sequence"/>
</dbReference>
<evidence type="ECO:0000313" key="5">
    <source>
        <dbReference type="EMBL" id="KAG2213146.1"/>
    </source>
</evidence>
<name>A0A8H7RL47_9FUNG</name>
<feature type="domain" description="BZIP" evidence="4">
    <location>
        <begin position="44"/>
        <end position="58"/>
    </location>
</feature>
<dbReference type="PROSITE" id="PS00036">
    <property type="entry name" value="BZIP_BASIC"/>
    <property type="match status" value="1"/>
</dbReference>
<evidence type="ECO:0000256" key="2">
    <source>
        <dbReference type="ARBA" id="ARBA00023242"/>
    </source>
</evidence>
<dbReference type="PANTHER" id="PTHR40621">
    <property type="entry name" value="TRANSCRIPTION FACTOR KAPC-RELATED"/>
    <property type="match status" value="1"/>
</dbReference>
<keyword evidence="2" id="KW-0539">Nucleus</keyword>
<keyword evidence="6" id="KW-1185">Reference proteome</keyword>
<feature type="region of interest" description="Disordered" evidence="3">
    <location>
        <begin position="171"/>
        <end position="195"/>
    </location>
</feature>
<comment type="caution">
    <text evidence="5">The sequence shown here is derived from an EMBL/GenBank/DDBJ whole genome shotgun (WGS) entry which is preliminary data.</text>
</comment>
<dbReference type="GO" id="GO:0000976">
    <property type="term" value="F:transcription cis-regulatory region binding"/>
    <property type="evidence" value="ECO:0007669"/>
    <property type="project" value="InterPro"/>
</dbReference>